<feature type="signal peptide" evidence="1">
    <location>
        <begin position="1"/>
        <end position="18"/>
    </location>
</feature>
<dbReference type="AlphaFoldDB" id="A0A370K9X1"/>
<evidence type="ECO:0000313" key="4">
    <source>
        <dbReference type="Proteomes" id="UP000254711"/>
    </source>
</evidence>
<dbReference type="CDD" id="cd09113">
    <property type="entry name" value="PLDc_ymdC_like_2"/>
    <property type="match status" value="1"/>
</dbReference>
<dbReference type="GO" id="GO:0032049">
    <property type="term" value="P:cardiolipin biosynthetic process"/>
    <property type="evidence" value="ECO:0007669"/>
    <property type="project" value="UniProtKB-ARBA"/>
</dbReference>
<dbReference type="PANTHER" id="PTHR21248">
    <property type="entry name" value="CARDIOLIPIN SYNTHASE"/>
    <property type="match status" value="1"/>
</dbReference>
<dbReference type="CDD" id="cd09111">
    <property type="entry name" value="PLDc_ymdC_like_1"/>
    <property type="match status" value="1"/>
</dbReference>
<dbReference type="OrthoDB" id="9814092at2"/>
<dbReference type="PANTHER" id="PTHR21248:SF12">
    <property type="entry name" value="CARDIOLIPIN SYNTHASE C"/>
    <property type="match status" value="1"/>
</dbReference>
<dbReference type="Proteomes" id="UP000254711">
    <property type="component" value="Unassembled WGS sequence"/>
</dbReference>
<organism evidence="3 4">
    <name type="scientific">Dyella solisilvae</name>
    <dbReference type="NCBI Taxonomy" id="1920168"/>
    <lineage>
        <taxon>Bacteria</taxon>
        <taxon>Pseudomonadati</taxon>
        <taxon>Pseudomonadota</taxon>
        <taxon>Gammaproteobacteria</taxon>
        <taxon>Lysobacterales</taxon>
        <taxon>Rhodanobacteraceae</taxon>
        <taxon>Dyella</taxon>
    </lineage>
</organism>
<dbReference type="Gene3D" id="3.30.870.10">
    <property type="entry name" value="Endonuclease Chain A"/>
    <property type="match status" value="2"/>
</dbReference>
<dbReference type="Pfam" id="PF13091">
    <property type="entry name" value="PLDc_2"/>
    <property type="match status" value="2"/>
</dbReference>
<evidence type="ECO:0000256" key="1">
    <source>
        <dbReference type="SAM" id="SignalP"/>
    </source>
</evidence>
<dbReference type="EMBL" id="QQSY01000001">
    <property type="protein sequence ID" value="RDI99448.1"/>
    <property type="molecule type" value="Genomic_DNA"/>
</dbReference>
<keyword evidence="4" id="KW-1185">Reference proteome</keyword>
<sequence>MTRAPLRHLACIWLLALAACTHSDFRPDYPRVASTVLPVQADAPLVAYAGRLTAKHGSESGLRLISDANDALLVRIALANRAVHSLDLQYYMFHSDATGELLAQRLLAAADRGVRVRLLLDDLHVAGNDDVLRILDGHRNIEIRLFNPFLERNSSMWGMGKQFAGDFSRLNRRMHNKAFIADGAMAVVGGRNIGDEYFNANSNVNFRDLDVLAVGPVVAEMGQTFDRYWNSTQSYPIGAFHLHQTSPAQLDQLRKSMYANARQFSQTSYAQNLVTRAGDLVHEAPAGEWAWGAATFLADDPDKANPAANSKDLHMAPAIHAWLDGAQHQLVLISPYFVPGNSGVAYLKGMRGRGVDVEVLTNSLASTDAGDVYAAYASYRVPMLQAGVRLYELKPEATRTKGGGSHIFGSSSGSSSLHAKAIVVDATHAFVGSMNLDPRSRDYNTEDGVIIDSSVLAKELLVIFADITEPIDSYQVLLAPDGRVYWEGREPNGEMVRFDHAPGTSGWRRFRVSVGGLLPIEGLL</sequence>
<protein>
    <submittedName>
        <fullName evidence="3">Phospholipase D family protein</fullName>
    </submittedName>
</protein>
<proteinExistence type="predicted"/>
<keyword evidence="1" id="KW-0732">Signal</keyword>
<dbReference type="InterPro" id="IPR025202">
    <property type="entry name" value="PLD-like_dom"/>
</dbReference>
<feature type="domain" description="PLD phosphodiesterase" evidence="2">
    <location>
        <begin position="413"/>
        <end position="440"/>
    </location>
</feature>
<dbReference type="PROSITE" id="PS51257">
    <property type="entry name" value="PROKAR_LIPOPROTEIN"/>
    <property type="match status" value="1"/>
</dbReference>
<comment type="caution">
    <text evidence="3">The sequence shown here is derived from an EMBL/GenBank/DDBJ whole genome shotgun (WGS) entry which is preliminary data.</text>
</comment>
<dbReference type="RefSeq" id="WP_114823190.1">
    <property type="nucleotide sequence ID" value="NZ_QQSY01000001.1"/>
</dbReference>
<dbReference type="PROSITE" id="PS50035">
    <property type="entry name" value="PLD"/>
    <property type="match status" value="2"/>
</dbReference>
<reference evidence="3 4" key="1">
    <citation type="submission" date="2018-07" db="EMBL/GenBank/DDBJ databases">
        <title>Dyella solisilvae sp. nov., isolated from the pine and broad-leaved mixed forest soil.</title>
        <authorList>
            <person name="Gao Z."/>
            <person name="Qiu L."/>
        </authorList>
    </citation>
    <scope>NUCLEOTIDE SEQUENCE [LARGE SCALE GENOMIC DNA]</scope>
    <source>
        <strain evidence="3 4">DHG54</strain>
    </source>
</reference>
<dbReference type="SMART" id="SM00155">
    <property type="entry name" value="PLDc"/>
    <property type="match status" value="2"/>
</dbReference>
<evidence type="ECO:0000259" key="2">
    <source>
        <dbReference type="PROSITE" id="PS50035"/>
    </source>
</evidence>
<name>A0A370K9X1_9GAMM</name>
<dbReference type="InterPro" id="IPR001736">
    <property type="entry name" value="PLipase_D/transphosphatidylase"/>
</dbReference>
<feature type="domain" description="PLD phosphodiesterase" evidence="2">
    <location>
        <begin position="170"/>
        <end position="197"/>
    </location>
</feature>
<accession>A0A370K9X1</accession>
<dbReference type="GO" id="GO:0030572">
    <property type="term" value="F:phosphatidyltransferase activity"/>
    <property type="evidence" value="ECO:0007669"/>
    <property type="project" value="UniProtKB-ARBA"/>
</dbReference>
<gene>
    <name evidence="3" type="ORF">DVT68_00880</name>
</gene>
<feature type="chain" id="PRO_5016595725" evidence="1">
    <location>
        <begin position="19"/>
        <end position="524"/>
    </location>
</feature>
<dbReference type="SUPFAM" id="SSF56024">
    <property type="entry name" value="Phospholipase D/nuclease"/>
    <property type="match status" value="2"/>
</dbReference>
<evidence type="ECO:0000313" key="3">
    <source>
        <dbReference type="EMBL" id="RDI99448.1"/>
    </source>
</evidence>